<accession>A0AAC9LEU3</accession>
<sequence>MSRLLGALALAAAAAFATTVPAAAAGPCDHLTPDTYAYVECLNKHNFG</sequence>
<dbReference type="AlphaFoldDB" id="A0AAC9LEU3"/>
<keyword evidence="1" id="KW-0732">Signal</keyword>
<feature type="signal peptide" evidence="1">
    <location>
        <begin position="1"/>
        <end position="24"/>
    </location>
</feature>
<dbReference type="RefSeq" id="WP_157434265.1">
    <property type="nucleotide sequence ID" value="NZ_CP016076.1"/>
</dbReference>
<proteinExistence type="predicted"/>
<evidence type="ECO:0000313" key="2">
    <source>
        <dbReference type="EMBL" id="APU15452.1"/>
    </source>
</evidence>
<protein>
    <submittedName>
        <fullName evidence="2">Uncharacterized protein</fullName>
    </submittedName>
</protein>
<dbReference type="Proteomes" id="UP000185511">
    <property type="component" value="Chromosome"/>
</dbReference>
<organism evidence="2 3">
    <name type="scientific">Actinoalloteichus fjordicus</name>
    <dbReference type="NCBI Taxonomy" id="1612552"/>
    <lineage>
        <taxon>Bacteria</taxon>
        <taxon>Bacillati</taxon>
        <taxon>Actinomycetota</taxon>
        <taxon>Actinomycetes</taxon>
        <taxon>Pseudonocardiales</taxon>
        <taxon>Pseudonocardiaceae</taxon>
        <taxon>Actinoalloteichus</taxon>
    </lineage>
</organism>
<keyword evidence="3" id="KW-1185">Reference proteome</keyword>
<evidence type="ECO:0000256" key="1">
    <source>
        <dbReference type="SAM" id="SignalP"/>
    </source>
</evidence>
<gene>
    <name evidence="2" type="ORF">UA74_17110</name>
</gene>
<feature type="chain" id="PRO_5041936275" evidence="1">
    <location>
        <begin position="25"/>
        <end position="48"/>
    </location>
</feature>
<name>A0AAC9LEU3_9PSEU</name>
<dbReference type="KEGG" id="acad:UA74_17110"/>
<reference evidence="3" key="1">
    <citation type="submission" date="2016-06" db="EMBL/GenBank/DDBJ databases">
        <title>Complete genome sequence of Actinoalloteichus fjordicus DSM 46855 (=ADI127-17), type strain of the new species Actinoalloteichus fjordicus.</title>
        <authorList>
            <person name="Ruckert C."/>
            <person name="Nouioui I."/>
            <person name="Willmese J."/>
            <person name="van Wezel G."/>
            <person name="Klenk H.-P."/>
            <person name="Kalinowski J."/>
            <person name="Zotchev S.B."/>
        </authorList>
    </citation>
    <scope>NUCLEOTIDE SEQUENCE [LARGE SCALE GENOMIC DNA]</scope>
    <source>
        <strain evidence="3">ADI127-7</strain>
    </source>
</reference>
<evidence type="ECO:0000313" key="3">
    <source>
        <dbReference type="Proteomes" id="UP000185511"/>
    </source>
</evidence>
<dbReference type="EMBL" id="CP016076">
    <property type="protein sequence ID" value="APU15452.1"/>
    <property type="molecule type" value="Genomic_DNA"/>
</dbReference>